<dbReference type="InterPro" id="IPR001910">
    <property type="entry name" value="Inosine/uridine_hydrolase_dom"/>
</dbReference>
<keyword evidence="2" id="KW-0812">Transmembrane</keyword>
<dbReference type="VEuPathDB" id="VectorBase:RPRC012087"/>
<proteinExistence type="evidence at transcript level"/>
<dbReference type="RefSeq" id="XP_073977464.1">
    <property type="nucleotide sequence ID" value="XM_074121363.1"/>
</dbReference>
<keyword evidence="4" id="KW-0378">Hydrolase</keyword>
<dbReference type="EMBL" id="GAHY01001506">
    <property type="protein sequence ID" value="JAA76004.1"/>
    <property type="molecule type" value="mRNA"/>
</dbReference>
<feature type="domain" description="Inosine/uridine-preferring nucleoside hydrolase" evidence="3">
    <location>
        <begin position="46"/>
        <end position="340"/>
    </location>
</feature>
<dbReference type="AlphaFoldDB" id="R4G3N5"/>
<accession>R4G3N5</accession>
<dbReference type="PANTHER" id="PTHR46190:SF1">
    <property type="entry name" value="SI:CH211-201H21.5"/>
    <property type="match status" value="1"/>
</dbReference>
<evidence type="ECO:0000259" key="3">
    <source>
        <dbReference type="Pfam" id="PF01156"/>
    </source>
</evidence>
<reference evidence="4" key="1">
    <citation type="submission" date="2013-04" db="EMBL/GenBank/DDBJ databases">
        <title>An insight into the transcriptome of the digestive tract of the blood sucking bug, Rhodnius prolixus.</title>
        <authorList>
            <person name="Ribeiro J.M.C."/>
            <person name="Genta F.A."/>
            <person name="Sorgine M.H.F."/>
            <person name="Paiva-Silva G.O."/>
            <person name="Majerowicz D."/>
            <person name="Medeiros M."/>
            <person name="Koerich L."/>
            <person name="Terra W.R."/>
            <person name="Ferreira C."/>
            <person name="Pimentel A.C."/>
            <person name="Bisch P.M."/>
            <person name="Diniz M.M.P."/>
            <person name="Nascimento R."/>
            <person name="Salmon D."/>
            <person name="Silber A.M."/>
            <person name="Alves M."/>
            <person name="Oliveira M.F."/>
            <person name="Gondim K.C."/>
            <person name="Silva Neto M.A.C."/>
            <person name="Atella G.C."/>
            <person name="Araujo H."/>
            <person name="Dias F.S."/>
            <person name="Polycarpo C.R."/>
            <person name="Fampa P."/>
            <person name="Melo A.C."/>
            <person name="Tanaka A.S."/>
            <person name="Balczun C."/>
            <person name="Oliveira J.H.M."/>
            <person name="Goncalves R."/>
            <person name="Lazoski C."/>
            <person name="Pereira M.A."/>
            <person name="Rivera-Pomar R."/>
            <person name="Diambra L."/>
            <person name="Schaub G.A."/>
            <person name="Garcia E.S."/>
            <person name="Azambuja P."/>
            <person name="Braz G.R.C."/>
            <person name="Oliveira P.L."/>
        </authorList>
    </citation>
    <scope>NUCLEOTIDE SEQUENCE</scope>
</reference>
<keyword evidence="2" id="KW-1133">Transmembrane helix</keyword>
<keyword evidence="2" id="KW-0472">Membrane</keyword>
<dbReference type="Gene3D" id="3.90.245.10">
    <property type="entry name" value="Ribonucleoside hydrolase-like"/>
    <property type="match status" value="1"/>
</dbReference>
<evidence type="ECO:0000256" key="1">
    <source>
        <dbReference type="ARBA" id="ARBA00009176"/>
    </source>
</evidence>
<protein>
    <submittedName>
        <fullName evidence="4">Putative inosine-uridine preferring nucleoside hydrolase</fullName>
    </submittedName>
</protein>
<organism evidence="4">
    <name type="scientific">Rhodnius prolixus</name>
    <name type="common">Triatomid bug</name>
    <dbReference type="NCBI Taxonomy" id="13249"/>
    <lineage>
        <taxon>Eukaryota</taxon>
        <taxon>Metazoa</taxon>
        <taxon>Ecdysozoa</taxon>
        <taxon>Arthropoda</taxon>
        <taxon>Hexapoda</taxon>
        <taxon>Insecta</taxon>
        <taxon>Pterygota</taxon>
        <taxon>Neoptera</taxon>
        <taxon>Paraneoptera</taxon>
        <taxon>Hemiptera</taxon>
        <taxon>Heteroptera</taxon>
        <taxon>Panheteroptera</taxon>
        <taxon>Cimicomorpha</taxon>
        <taxon>Reduviidae</taxon>
        <taxon>Triatominae</taxon>
        <taxon>Rhodnius</taxon>
    </lineage>
</organism>
<dbReference type="Pfam" id="PF01156">
    <property type="entry name" value="IU_nuc_hydro"/>
    <property type="match status" value="1"/>
</dbReference>
<evidence type="ECO:0000256" key="2">
    <source>
        <dbReference type="SAM" id="Phobius"/>
    </source>
</evidence>
<sequence length="382" mass="42090">MVKNLSPTSWWITGATMVAFALIMIPASYFLQESAASTVPTATMKIIVDIDPGADDSMALLTLLQEDNVKLDIIAVSTVAGNADIENVTRNAIRTLQIAKRFDIPVYKGASRGLVHQTIGEKFFGSDGFGETTFDTHLAEYLLRDEVAANMLVNRVRAMPNQVTVVALGPLTNIALAIGLYPDFLKDVKRLIILGGSYQGVGNVRPGAEFNFYFDPEAAQLVLSSAPEENPITLLPIEAVSDAAIPMTWRQDTLGKLNSTVMQFLNKIEAYVLHGKEYWRPYDPVAACIAINPQIVSSTKKVSARVLCCPDSARGVMIVDYKSTSVNIELVTEINKEIFKDILLENLGPWRRKEIATIPSCTLCHGYYMLVESRKMNMATYQ</sequence>
<dbReference type="PANTHER" id="PTHR46190">
    <property type="entry name" value="SI:CH211-201H21.5-RELATED"/>
    <property type="match status" value="1"/>
</dbReference>
<dbReference type="InterPro" id="IPR052775">
    <property type="entry name" value="IUN_hydrolase"/>
</dbReference>
<dbReference type="GO" id="GO:0016799">
    <property type="term" value="F:hydrolase activity, hydrolyzing N-glycosyl compounds"/>
    <property type="evidence" value="ECO:0007669"/>
    <property type="project" value="InterPro"/>
</dbReference>
<dbReference type="GeneID" id="141450691"/>
<name>R4G3N5_RHOPR</name>
<comment type="similarity">
    <text evidence="1">Belongs to the IUNH family.</text>
</comment>
<dbReference type="SUPFAM" id="SSF53590">
    <property type="entry name" value="Nucleoside hydrolase"/>
    <property type="match status" value="1"/>
</dbReference>
<feature type="transmembrane region" description="Helical" evidence="2">
    <location>
        <begin position="12"/>
        <end position="31"/>
    </location>
</feature>
<dbReference type="InterPro" id="IPR036452">
    <property type="entry name" value="Ribo_hydro-like"/>
</dbReference>
<evidence type="ECO:0000313" key="4">
    <source>
        <dbReference type="EMBL" id="JAA76004.1"/>
    </source>
</evidence>